<feature type="compositionally biased region" description="Polar residues" evidence="1">
    <location>
        <begin position="295"/>
        <end position="304"/>
    </location>
</feature>
<feature type="compositionally biased region" description="Basic and acidic residues" evidence="1">
    <location>
        <begin position="271"/>
        <end position="294"/>
    </location>
</feature>
<feature type="non-terminal residue" evidence="2">
    <location>
        <position position="1"/>
    </location>
</feature>
<sequence length="511" mass="53209">HVIAGVGQADQQVLAQAADEQAVILLQIADVLVQGETVDVGHVQAIEQDASLLRAIQSRQQAQDGGLAGADRPQHGHALTCVDGQLVDGHGVEHAAGVGELGLFDAELTAQVVWGELSLAALVGLQGVDLFQPGQRGLGVGALHHQAGNHRYRRQDAAAQDGTGDERAHGDLAIDDQEGADDDGGGIAQLLQGRGDIAGMVADGAHGHVAADGFGADVDPAREELPAAGTGLDGLDAFHRLHQQAGLEVGGSRTLVGQPCHLAVGEVADQDGDHTEDGRHQRHPGAGDKGDHQYEQQAQRQVDQGEQGLRGVEGADLFIAAQLAGQAAHGTGQLIDPHGQQALIERLRQLGVEAGNHLVHDVGAGELHAQLEQDGQAHADGQHDQGGHAVGGDDAVIDLHGEDRRAQRDDAHHHRGHDDLDEHRAELADGVQEDPLETLLPLLAALLGEVQAVAAADDLGIAHHALAGVAEEVPTPVRALVHQQPPALLLDLAQQRQARSVGLGQVTRARQ</sequence>
<dbReference type="EMBL" id="EQ979368">
    <property type="protein sequence ID" value="EEF25582.1"/>
    <property type="molecule type" value="Genomic_DNA"/>
</dbReference>
<evidence type="ECO:0000313" key="3">
    <source>
        <dbReference type="Proteomes" id="UP000008311"/>
    </source>
</evidence>
<protein>
    <submittedName>
        <fullName evidence="2">Uncharacterized protein</fullName>
    </submittedName>
</protein>
<reference evidence="3" key="1">
    <citation type="journal article" date="2010" name="Nat. Biotechnol.">
        <title>Draft genome sequence of the oilseed species Ricinus communis.</title>
        <authorList>
            <person name="Chan A.P."/>
            <person name="Crabtree J."/>
            <person name="Zhao Q."/>
            <person name="Lorenzi H."/>
            <person name="Orvis J."/>
            <person name="Puiu D."/>
            <person name="Melake-Berhan A."/>
            <person name="Jones K.M."/>
            <person name="Redman J."/>
            <person name="Chen G."/>
            <person name="Cahoon E.B."/>
            <person name="Gedil M."/>
            <person name="Stanke M."/>
            <person name="Haas B.J."/>
            <person name="Wortman J.R."/>
            <person name="Fraser-Liggett C.M."/>
            <person name="Ravel J."/>
            <person name="Rabinowicz P.D."/>
        </authorList>
    </citation>
    <scope>NUCLEOTIDE SEQUENCE [LARGE SCALE GENOMIC DNA]</scope>
    <source>
        <strain evidence="3">cv. Hale</strain>
    </source>
</reference>
<accession>B9TEY2</accession>
<feature type="region of interest" description="Disordered" evidence="1">
    <location>
        <begin position="270"/>
        <end position="305"/>
    </location>
</feature>
<feature type="region of interest" description="Disordered" evidence="1">
    <location>
        <begin position="149"/>
        <end position="169"/>
    </location>
</feature>
<proteinExistence type="predicted"/>
<evidence type="ECO:0000313" key="2">
    <source>
        <dbReference type="EMBL" id="EEF25582.1"/>
    </source>
</evidence>
<dbReference type="Proteomes" id="UP000008311">
    <property type="component" value="Unassembled WGS sequence"/>
</dbReference>
<dbReference type="InParanoid" id="B9TEY2"/>
<evidence type="ECO:0000256" key="1">
    <source>
        <dbReference type="SAM" id="MobiDB-lite"/>
    </source>
</evidence>
<organism evidence="2 3">
    <name type="scientific">Ricinus communis</name>
    <name type="common">Castor bean</name>
    <dbReference type="NCBI Taxonomy" id="3988"/>
    <lineage>
        <taxon>Eukaryota</taxon>
        <taxon>Viridiplantae</taxon>
        <taxon>Streptophyta</taxon>
        <taxon>Embryophyta</taxon>
        <taxon>Tracheophyta</taxon>
        <taxon>Spermatophyta</taxon>
        <taxon>Magnoliopsida</taxon>
        <taxon>eudicotyledons</taxon>
        <taxon>Gunneridae</taxon>
        <taxon>Pentapetalae</taxon>
        <taxon>rosids</taxon>
        <taxon>fabids</taxon>
        <taxon>Malpighiales</taxon>
        <taxon>Euphorbiaceae</taxon>
        <taxon>Acalyphoideae</taxon>
        <taxon>Acalypheae</taxon>
        <taxon>Ricinus</taxon>
    </lineage>
</organism>
<name>B9TEY2_RICCO</name>
<gene>
    <name evidence="2" type="ORF">RCOM_1793580</name>
</gene>
<feature type="region of interest" description="Disordered" evidence="1">
    <location>
        <begin position="375"/>
        <end position="395"/>
    </location>
</feature>
<feature type="non-terminal residue" evidence="2">
    <location>
        <position position="511"/>
    </location>
</feature>
<keyword evidence="3" id="KW-1185">Reference proteome</keyword>
<dbReference type="AlphaFoldDB" id="B9TEY2"/>
<feature type="compositionally biased region" description="Basic and acidic residues" evidence="1">
    <location>
        <begin position="375"/>
        <end position="386"/>
    </location>
</feature>